<organism evidence="1 2">
    <name type="scientific">Jimgerdemannia flammicorona</name>
    <dbReference type="NCBI Taxonomy" id="994334"/>
    <lineage>
        <taxon>Eukaryota</taxon>
        <taxon>Fungi</taxon>
        <taxon>Fungi incertae sedis</taxon>
        <taxon>Mucoromycota</taxon>
        <taxon>Mucoromycotina</taxon>
        <taxon>Endogonomycetes</taxon>
        <taxon>Endogonales</taxon>
        <taxon>Endogonaceae</taxon>
        <taxon>Jimgerdemannia</taxon>
    </lineage>
</organism>
<proteinExistence type="predicted"/>
<evidence type="ECO:0000313" key="2">
    <source>
        <dbReference type="Proteomes" id="UP000268093"/>
    </source>
</evidence>
<dbReference type="AlphaFoldDB" id="A0A433B9H6"/>
<dbReference type="Proteomes" id="UP000268093">
    <property type="component" value="Unassembled WGS sequence"/>
</dbReference>
<gene>
    <name evidence="1" type="ORF">BC936DRAFT_139665</name>
</gene>
<dbReference type="EMBL" id="RBNI01015572">
    <property type="protein sequence ID" value="RUP14445.1"/>
    <property type="molecule type" value="Genomic_DNA"/>
</dbReference>
<evidence type="ECO:0000313" key="1">
    <source>
        <dbReference type="EMBL" id="RUP14445.1"/>
    </source>
</evidence>
<keyword evidence="2" id="KW-1185">Reference proteome</keyword>
<accession>A0A433B9H6</accession>
<sequence>MTNLGAYAMVCRRGLASLDVGKGTRESPDYLLCALNTAFWVSNTPMSSISNSNVPAPLPSTQEILCMVASTLAQMDNQQRDNRCASPHRILPKLCQRPIPELSPPVEY</sequence>
<name>A0A433B9H6_9FUNG</name>
<comment type="caution">
    <text evidence="1">The sequence shown here is derived from an EMBL/GenBank/DDBJ whole genome shotgun (WGS) entry which is preliminary data.</text>
</comment>
<protein>
    <submittedName>
        <fullName evidence="1">Uncharacterized protein</fullName>
    </submittedName>
</protein>
<reference evidence="1 2" key="1">
    <citation type="journal article" date="2018" name="New Phytol.">
        <title>Phylogenomics of Endogonaceae and evolution of mycorrhizas within Mucoromycota.</title>
        <authorList>
            <person name="Chang Y."/>
            <person name="Desiro A."/>
            <person name="Na H."/>
            <person name="Sandor L."/>
            <person name="Lipzen A."/>
            <person name="Clum A."/>
            <person name="Barry K."/>
            <person name="Grigoriev I.V."/>
            <person name="Martin F.M."/>
            <person name="Stajich J.E."/>
            <person name="Smith M.E."/>
            <person name="Bonito G."/>
            <person name="Spatafora J.W."/>
        </authorList>
    </citation>
    <scope>NUCLEOTIDE SEQUENCE [LARGE SCALE GENOMIC DNA]</scope>
    <source>
        <strain evidence="1 2">GMNB39</strain>
    </source>
</reference>